<feature type="region of interest" description="Disordered" evidence="2">
    <location>
        <begin position="24"/>
        <end position="72"/>
    </location>
</feature>
<dbReference type="AlphaFoldDB" id="A0A9D2JNN9"/>
<reference evidence="5" key="2">
    <citation type="submission" date="2021-04" db="EMBL/GenBank/DDBJ databases">
        <authorList>
            <person name="Gilroy R."/>
        </authorList>
    </citation>
    <scope>NUCLEOTIDE SEQUENCE</scope>
    <source>
        <strain evidence="5">CHK188-11489</strain>
    </source>
</reference>
<dbReference type="Proteomes" id="UP000824105">
    <property type="component" value="Unassembled WGS sequence"/>
</dbReference>
<dbReference type="InterPro" id="IPR029050">
    <property type="entry name" value="Immunoprotect_excell_Ig-like"/>
</dbReference>
<dbReference type="Pfam" id="PF11611">
    <property type="entry name" value="DUF4352"/>
    <property type="match status" value="1"/>
</dbReference>
<accession>A0A9D2JNN9</accession>
<reference evidence="5" key="1">
    <citation type="journal article" date="2021" name="PeerJ">
        <title>Extensive microbial diversity within the chicken gut microbiome revealed by metagenomics and culture.</title>
        <authorList>
            <person name="Gilroy R."/>
            <person name="Ravi A."/>
            <person name="Getino M."/>
            <person name="Pursley I."/>
            <person name="Horton D.L."/>
            <person name="Alikhan N.F."/>
            <person name="Baker D."/>
            <person name="Gharbi K."/>
            <person name="Hall N."/>
            <person name="Watson M."/>
            <person name="Adriaenssens E.M."/>
            <person name="Foster-Nyarko E."/>
            <person name="Jarju S."/>
            <person name="Secka A."/>
            <person name="Antonio M."/>
            <person name="Oren A."/>
            <person name="Chaudhuri R.R."/>
            <person name="La Ragione R."/>
            <person name="Hildebrand F."/>
            <person name="Pallen M.J."/>
        </authorList>
    </citation>
    <scope>NUCLEOTIDE SEQUENCE</scope>
    <source>
        <strain evidence="5">CHK188-11489</strain>
    </source>
</reference>
<dbReference type="PROSITE" id="PS51257">
    <property type="entry name" value="PROKAR_LIPOPROTEIN"/>
    <property type="match status" value="1"/>
</dbReference>
<feature type="compositionally biased region" description="Low complexity" evidence="2">
    <location>
        <begin position="32"/>
        <end position="58"/>
    </location>
</feature>
<evidence type="ECO:0000313" key="5">
    <source>
        <dbReference type="EMBL" id="HIZ62165.1"/>
    </source>
</evidence>
<evidence type="ECO:0000256" key="2">
    <source>
        <dbReference type="SAM" id="MobiDB-lite"/>
    </source>
</evidence>
<dbReference type="InterPro" id="IPR029051">
    <property type="entry name" value="DUF4352"/>
</dbReference>
<keyword evidence="1 3" id="KW-0732">Signal</keyword>
<feature type="domain" description="DUF4352" evidence="4">
    <location>
        <begin position="75"/>
        <end position="202"/>
    </location>
</feature>
<comment type="caution">
    <text evidence="5">The sequence shown here is derived from an EMBL/GenBank/DDBJ whole genome shotgun (WGS) entry which is preliminary data.</text>
</comment>
<proteinExistence type="predicted"/>
<gene>
    <name evidence="5" type="ORF">H9724_05285</name>
</gene>
<feature type="signal peptide" evidence="3">
    <location>
        <begin position="1"/>
        <end position="23"/>
    </location>
</feature>
<sequence length="228" mass="24337">MKRTRTLCAALALTAAAALTACSMPGGSGSTAESGAPDSSAPDSSAPDSSTAEAPAESDPGETISSEDGYGEGRLGDTMQTYFFDYTVNSAYTCTEFAGTTPAEGSMFLVADVTVRNTDNRSIEMYDTDFQAQWGSDGEEDFRVPITYDTENQMDLPTLTDEQLPSTYTLAVDEERTGLLVYEVPAGFQDFSISYQEMFSDDSYGDTFFVFFTAEPQEGTDSGAPAAV</sequence>
<evidence type="ECO:0000259" key="4">
    <source>
        <dbReference type="Pfam" id="PF11611"/>
    </source>
</evidence>
<name>A0A9D2JNN9_9FIRM</name>
<organism evidence="5 6">
    <name type="scientific">Candidatus Gemmiger avistercoris</name>
    <dbReference type="NCBI Taxonomy" id="2838606"/>
    <lineage>
        <taxon>Bacteria</taxon>
        <taxon>Bacillati</taxon>
        <taxon>Bacillota</taxon>
        <taxon>Clostridia</taxon>
        <taxon>Eubacteriales</taxon>
        <taxon>Gemmiger</taxon>
    </lineage>
</organism>
<dbReference type="EMBL" id="DXBF01000048">
    <property type="protein sequence ID" value="HIZ62165.1"/>
    <property type="molecule type" value="Genomic_DNA"/>
</dbReference>
<evidence type="ECO:0000256" key="3">
    <source>
        <dbReference type="SAM" id="SignalP"/>
    </source>
</evidence>
<evidence type="ECO:0000256" key="1">
    <source>
        <dbReference type="ARBA" id="ARBA00022729"/>
    </source>
</evidence>
<dbReference type="Gene3D" id="2.60.40.1240">
    <property type="match status" value="1"/>
</dbReference>
<evidence type="ECO:0000313" key="6">
    <source>
        <dbReference type="Proteomes" id="UP000824105"/>
    </source>
</evidence>
<feature type="chain" id="PRO_5039635988" evidence="3">
    <location>
        <begin position="24"/>
        <end position="228"/>
    </location>
</feature>
<protein>
    <submittedName>
        <fullName evidence="5">DUF4352 domain-containing protein</fullName>
    </submittedName>
</protein>